<keyword evidence="1" id="KW-0812">Transmembrane</keyword>
<evidence type="ECO:0000313" key="3">
    <source>
        <dbReference type="Proteomes" id="UP001162162"/>
    </source>
</evidence>
<dbReference type="AlphaFoldDB" id="A0AAV8XW19"/>
<evidence type="ECO:0000256" key="1">
    <source>
        <dbReference type="SAM" id="Phobius"/>
    </source>
</evidence>
<evidence type="ECO:0000313" key="2">
    <source>
        <dbReference type="EMBL" id="KAJ8943315.1"/>
    </source>
</evidence>
<name>A0AAV8XW19_9CUCU</name>
<proteinExistence type="predicted"/>
<reference evidence="2" key="1">
    <citation type="journal article" date="2023" name="Insect Mol. Biol.">
        <title>Genome sequencing provides insights into the evolution of gene families encoding plant cell wall-degrading enzymes in longhorned beetles.</title>
        <authorList>
            <person name="Shin N.R."/>
            <person name="Okamura Y."/>
            <person name="Kirsch R."/>
            <person name="Pauchet Y."/>
        </authorList>
    </citation>
    <scope>NUCLEOTIDE SEQUENCE</scope>
    <source>
        <strain evidence="2">AMC_N1</strain>
    </source>
</reference>
<keyword evidence="1" id="KW-0472">Membrane</keyword>
<keyword evidence="1" id="KW-1133">Transmembrane helix</keyword>
<comment type="caution">
    <text evidence="2">The sequence shown here is derived from an EMBL/GenBank/DDBJ whole genome shotgun (WGS) entry which is preliminary data.</text>
</comment>
<protein>
    <submittedName>
        <fullName evidence="2">Uncharacterized protein</fullName>
    </submittedName>
</protein>
<gene>
    <name evidence="2" type="ORF">NQ318_004756</name>
</gene>
<accession>A0AAV8XW19</accession>
<keyword evidence="3" id="KW-1185">Reference proteome</keyword>
<dbReference type="EMBL" id="JAPWTK010000293">
    <property type="protein sequence ID" value="KAJ8943315.1"/>
    <property type="molecule type" value="Genomic_DNA"/>
</dbReference>
<sequence length="59" mass="6545">MVAGPIVSNPTSVMLHLEYTMKFLIVITSVVLAASALSDRDQWQDFKLKPVTSRGVILR</sequence>
<dbReference type="Proteomes" id="UP001162162">
    <property type="component" value="Unassembled WGS sequence"/>
</dbReference>
<feature type="transmembrane region" description="Helical" evidence="1">
    <location>
        <begin position="19"/>
        <end position="37"/>
    </location>
</feature>
<organism evidence="2 3">
    <name type="scientific">Aromia moschata</name>
    <dbReference type="NCBI Taxonomy" id="1265417"/>
    <lineage>
        <taxon>Eukaryota</taxon>
        <taxon>Metazoa</taxon>
        <taxon>Ecdysozoa</taxon>
        <taxon>Arthropoda</taxon>
        <taxon>Hexapoda</taxon>
        <taxon>Insecta</taxon>
        <taxon>Pterygota</taxon>
        <taxon>Neoptera</taxon>
        <taxon>Endopterygota</taxon>
        <taxon>Coleoptera</taxon>
        <taxon>Polyphaga</taxon>
        <taxon>Cucujiformia</taxon>
        <taxon>Chrysomeloidea</taxon>
        <taxon>Cerambycidae</taxon>
        <taxon>Cerambycinae</taxon>
        <taxon>Callichromatini</taxon>
        <taxon>Aromia</taxon>
    </lineage>
</organism>